<dbReference type="OrthoDB" id="6119371at2759"/>
<name>A0A6J8A4Y6_MYTCO</name>
<protein>
    <submittedName>
        <fullName evidence="3">MEGF10_11</fullName>
    </submittedName>
</protein>
<dbReference type="AlphaFoldDB" id="A0A6J8A4Y6"/>
<dbReference type="Gene3D" id="2.170.300.10">
    <property type="entry name" value="Tie2 ligand-binding domain superfamily"/>
    <property type="match status" value="1"/>
</dbReference>
<reference evidence="3 4" key="1">
    <citation type="submission" date="2020-06" db="EMBL/GenBank/DDBJ databases">
        <authorList>
            <person name="Li R."/>
            <person name="Bekaert M."/>
        </authorList>
    </citation>
    <scope>NUCLEOTIDE SEQUENCE [LARGE SCALE GENOMIC DNA]</scope>
    <source>
        <strain evidence="4">wild</strain>
    </source>
</reference>
<keyword evidence="4" id="KW-1185">Reference proteome</keyword>
<organism evidence="3 4">
    <name type="scientific">Mytilus coruscus</name>
    <name type="common">Sea mussel</name>
    <dbReference type="NCBI Taxonomy" id="42192"/>
    <lineage>
        <taxon>Eukaryota</taxon>
        <taxon>Metazoa</taxon>
        <taxon>Spiralia</taxon>
        <taxon>Lophotrochozoa</taxon>
        <taxon>Mollusca</taxon>
        <taxon>Bivalvia</taxon>
        <taxon>Autobranchia</taxon>
        <taxon>Pteriomorphia</taxon>
        <taxon>Mytilida</taxon>
        <taxon>Mytiloidea</taxon>
        <taxon>Mytilidae</taxon>
        <taxon>Mytilinae</taxon>
        <taxon>Mytilus</taxon>
    </lineage>
</organism>
<keyword evidence="1" id="KW-0812">Transmembrane</keyword>
<keyword evidence="1" id="KW-1133">Transmembrane helix</keyword>
<evidence type="ECO:0000313" key="4">
    <source>
        <dbReference type="Proteomes" id="UP000507470"/>
    </source>
</evidence>
<dbReference type="Proteomes" id="UP000507470">
    <property type="component" value="Unassembled WGS sequence"/>
</dbReference>
<keyword evidence="1" id="KW-0472">Membrane</keyword>
<feature type="signal peptide" evidence="2">
    <location>
        <begin position="1"/>
        <end position="24"/>
    </location>
</feature>
<evidence type="ECO:0000313" key="3">
    <source>
        <dbReference type="EMBL" id="CAC5361193.1"/>
    </source>
</evidence>
<feature type="transmembrane region" description="Helical" evidence="1">
    <location>
        <begin position="216"/>
        <end position="236"/>
    </location>
</feature>
<dbReference type="EMBL" id="CACVKT020000584">
    <property type="protein sequence ID" value="CAC5361193.1"/>
    <property type="molecule type" value="Genomic_DNA"/>
</dbReference>
<proteinExistence type="predicted"/>
<feature type="chain" id="PRO_5027105282" evidence="2">
    <location>
        <begin position="25"/>
        <end position="350"/>
    </location>
</feature>
<accession>A0A6J8A4Y6</accession>
<evidence type="ECO:0000256" key="1">
    <source>
        <dbReference type="SAM" id="Phobius"/>
    </source>
</evidence>
<sequence>MIVHKHQNTGLGVGMVCLICFVLSHDDRSFISPTKDIGICTKTTWEPKPITFYHNVTVKLRKGDGRERIATHEVEKSRISYVKVNVTICCPGFHKHNKGKCEKCPEFTYGLNCSNECRCLSSEKCNQTTGECKRCNKNPAVTRCDEETIKGTPKTRTESSSIFTIVSHTTLFHRQKVTTKSPTNTQQIDVSVFPTAEESKQDPKTALQRGDVSTPIVAISVVISVLVMIIVLALLVKRYHGRYNIKKRGTTESVHKLMSKSSHKMNESHELTQVNTSDEILRGDSFGYKDLDGNRVYVSMYNAMNVNVCHEDSDIEGKSKDLQYISMHLQYLTESMRQSVPNDHETVESK</sequence>
<gene>
    <name evidence="3" type="ORF">MCOR_3416</name>
</gene>
<evidence type="ECO:0000256" key="2">
    <source>
        <dbReference type="SAM" id="SignalP"/>
    </source>
</evidence>
<keyword evidence="2" id="KW-0732">Signal</keyword>